<keyword evidence="4" id="KW-1185">Reference proteome</keyword>
<dbReference type="EnsemblProtists" id="EOD24615">
    <property type="protein sequence ID" value="EOD24615"/>
    <property type="gene ID" value="EMIHUDRAFT_463543"/>
</dbReference>
<dbReference type="STRING" id="2903.R1DBM9"/>
<evidence type="ECO:0000256" key="1">
    <source>
        <dbReference type="SAM" id="MobiDB-lite"/>
    </source>
</evidence>
<dbReference type="RefSeq" id="XP_005764379.1">
    <property type="nucleotide sequence ID" value="XM_005764322.1"/>
</dbReference>
<dbReference type="EnsemblProtists" id="EOD11950">
    <property type="protein sequence ID" value="EOD11950"/>
    <property type="gene ID" value="EMIHUDRAFT_470866"/>
</dbReference>
<reference evidence="4" key="1">
    <citation type="journal article" date="2013" name="Nature">
        <title>Pan genome of the phytoplankton Emiliania underpins its global distribution.</title>
        <authorList>
            <person name="Read B.A."/>
            <person name="Kegel J."/>
            <person name="Klute M.J."/>
            <person name="Kuo A."/>
            <person name="Lefebvre S.C."/>
            <person name="Maumus F."/>
            <person name="Mayer C."/>
            <person name="Miller J."/>
            <person name="Monier A."/>
            <person name="Salamov A."/>
            <person name="Young J."/>
            <person name="Aguilar M."/>
            <person name="Claverie J.M."/>
            <person name="Frickenhaus S."/>
            <person name="Gonzalez K."/>
            <person name="Herman E.K."/>
            <person name="Lin Y.C."/>
            <person name="Napier J."/>
            <person name="Ogata H."/>
            <person name="Sarno A.F."/>
            <person name="Shmutz J."/>
            <person name="Schroeder D."/>
            <person name="de Vargas C."/>
            <person name="Verret F."/>
            <person name="von Dassow P."/>
            <person name="Valentin K."/>
            <person name="Van de Peer Y."/>
            <person name="Wheeler G."/>
            <person name="Dacks J.B."/>
            <person name="Delwiche C.F."/>
            <person name="Dyhrman S.T."/>
            <person name="Glockner G."/>
            <person name="John U."/>
            <person name="Richards T."/>
            <person name="Worden A.Z."/>
            <person name="Zhang X."/>
            <person name="Grigoriev I.V."/>
            <person name="Allen A.E."/>
            <person name="Bidle K."/>
            <person name="Borodovsky M."/>
            <person name="Bowler C."/>
            <person name="Brownlee C."/>
            <person name="Cock J.M."/>
            <person name="Elias M."/>
            <person name="Gladyshev V.N."/>
            <person name="Groth M."/>
            <person name="Guda C."/>
            <person name="Hadaegh A."/>
            <person name="Iglesias-Rodriguez M.D."/>
            <person name="Jenkins J."/>
            <person name="Jones B.M."/>
            <person name="Lawson T."/>
            <person name="Leese F."/>
            <person name="Lindquist E."/>
            <person name="Lobanov A."/>
            <person name="Lomsadze A."/>
            <person name="Malik S.B."/>
            <person name="Marsh M.E."/>
            <person name="Mackinder L."/>
            <person name="Mock T."/>
            <person name="Mueller-Roeber B."/>
            <person name="Pagarete A."/>
            <person name="Parker M."/>
            <person name="Probert I."/>
            <person name="Quesneville H."/>
            <person name="Raines C."/>
            <person name="Rensing S.A."/>
            <person name="Riano-Pachon D.M."/>
            <person name="Richier S."/>
            <person name="Rokitta S."/>
            <person name="Shiraiwa Y."/>
            <person name="Soanes D.M."/>
            <person name="van der Giezen M."/>
            <person name="Wahlund T.M."/>
            <person name="Williams B."/>
            <person name="Wilson W."/>
            <person name="Wolfe G."/>
            <person name="Wurch L.L."/>
        </authorList>
    </citation>
    <scope>NUCLEOTIDE SEQUENCE</scope>
</reference>
<dbReference type="PaxDb" id="2903-EOD11950"/>
<name>A0A0D3IL15_EMIH1</name>
<dbReference type="InterPro" id="IPR001214">
    <property type="entry name" value="SET_dom"/>
</dbReference>
<protein>
    <recommendedName>
        <fullName evidence="2">SET domain-containing protein</fullName>
    </recommendedName>
</protein>
<dbReference type="eggNOG" id="ENOG502STTR">
    <property type="taxonomic scope" value="Eukaryota"/>
</dbReference>
<accession>A0A0D3IL15</accession>
<dbReference type="GeneID" id="17270162"/>
<sequence>MSSLPDAPAAAALQEDFGRGQHHLSTLLEEGDVVAYQVGTWLVDNVEVGPGTPPRCLFCRVDYLQLNWSHNCEHGVIGGTRLLLDGGGDPSCVMALDESKEVSFGPEQLLARLPAEWSADAGTATLRCPMPGSLQHLLLSPPPPPPSPPSSPLSRQSRPPTMDACYSTAAGRPPRHEMALEVRPTTDGRGLGAFATRPAAAGEYVTSYRGALLTRDQAAEASRRHGSSYLFALGDVYLDATESCHARHHRPAEASRFLNHAESGSLVAAPAVGGRGVDFFAARDLAEGAGLGGDERAGESRREDKQGGVGAVLSVGASGAGTELSFDYGVGYWAGREDDPAPGTDSRLAAIRVRRAVGGVAPFLQAARWCLPL</sequence>
<dbReference type="Proteomes" id="UP000013827">
    <property type="component" value="Unassembled WGS sequence"/>
</dbReference>
<evidence type="ECO:0000259" key="2">
    <source>
        <dbReference type="Pfam" id="PF00856"/>
    </source>
</evidence>
<feature type="domain" description="SET" evidence="2">
    <location>
        <begin position="190"/>
        <end position="288"/>
    </location>
</feature>
<dbReference type="InterPro" id="IPR046341">
    <property type="entry name" value="SET_dom_sf"/>
</dbReference>
<dbReference type="KEGG" id="ehx:EMIHUDRAFT_463543"/>
<proteinExistence type="predicted"/>
<dbReference type="Pfam" id="PF00856">
    <property type="entry name" value="SET"/>
    <property type="match status" value="1"/>
</dbReference>
<dbReference type="SUPFAM" id="SSF82199">
    <property type="entry name" value="SET domain"/>
    <property type="match status" value="1"/>
</dbReference>
<reference evidence="3" key="2">
    <citation type="submission" date="2024-10" db="UniProtKB">
        <authorList>
            <consortium name="EnsemblProtists"/>
        </authorList>
    </citation>
    <scope>IDENTIFICATION</scope>
</reference>
<dbReference type="RefSeq" id="XP_005777044.1">
    <property type="nucleotide sequence ID" value="XM_005776987.1"/>
</dbReference>
<dbReference type="KEGG" id="ehx:EMIHUDRAFT_470866"/>
<feature type="region of interest" description="Disordered" evidence="1">
    <location>
        <begin position="132"/>
        <end position="175"/>
    </location>
</feature>
<dbReference type="Gene3D" id="2.170.270.10">
    <property type="entry name" value="SET domain"/>
    <property type="match status" value="1"/>
</dbReference>
<feature type="compositionally biased region" description="Pro residues" evidence="1">
    <location>
        <begin position="140"/>
        <end position="151"/>
    </location>
</feature>
<dbReference type="HOGENOM" id="CLU_742766_0_0_1"/>
<evidence type="ECO:0000313" key="4">
    <source>
        <dbReference type="Proteomes" id="UP000013827"/>
    </source>
</evidence>
<dbReference type="AlphaFoldDB" id="A0A0D3IL15"/>
<evidence type="ECO:0000313" key="3">
    <source>
        <dbReference type="EnsemblProtists" id="EOD11950"/>
    </source>
</evidence>
<organism evidence="3 4">
    <name type="scientific">Emiliania huxleyi (strain CCMP1516)</name>
    <dbReference type="NCBI Taxonomy" id="280463"/>
    <lineage>
        <taxon>Eukaryota</taxon>
        <taxon>Haptista</taxon>
        <taxon>Haptophyta</taxon>
        <taxon>Prymnesiophyceae</taxon>
        <taxon>Isochrysidales</taxon>
        <taxon>Noelaerhabdaceae</taxon>
        <taxon>Emiliania</taxon>
    </lineage>
</organism>
<dbReference type="GeneID" id="17258103"/>